<evidence type="ECO:0000256" key="4">
    <source>
        <dbReference type="ARBA" id="ARBA00023187"/>
    </source>
</evidence>
<keyword evidence="3 6" id="KW-0694">RNA-binding</keyword>
<evidence type="ECO:0000313" key="8">
    <source>
        <dbReference type="EMBL" id="KAK2639832.1"/>
    </source>
</evidence>
<evidence type="ECO:0000259" key="7">
    <source>
        <dbReference type="PROSITE" id="PS50102"/>
    </source>
</evidence>
<comment type="caution">
    <text evidence="8">The sequence shown here is derived from an EMBL/GenBank/DDBJ whole genome shotgun (WGS) entry which is preliminary data.</text>
</comment>
<dbReference type="InterPro" id="IPR051106">
    <property type="entry name" value="RNA-bind/splicing_reg"/>
</dbReference>
<gene>
    <name evidence="8" type="ORF">Ddye_027627</name>
</gene>
<evidence type="ECO:0000256" key="6">
    <source>
        <dbReference type="PROSITE-ProRule" id="PRU00176"/>
    </source>
</evidence>
<dbReference type="InterPro" id="IPR012677">
    <property type="entry name" value="Nucleotide-bd_a/b_plait_sf"/>
</dbReference>
<dbReference type="InterPro" id="IPR000504">
    <property type="entry name" value="RRM_dom"/>
</dbReference>
<dbReference type="CDD" id="cd00590">
    <property type="entry name" value="RRM_SF"/>
    <property type="match status" value="1"/>
</dbReference>
<keyword evidence="5" id="KW-0539">Nucleus</keyword>
<keyword evidence="9" id="KW-1185">Reference proteome</keyword>
<dbReference type="SUPFAM" id="SSF54928">
    <property type="entry name" value="RNA-binding domain, RBD"/>
    <property type="match status" value="1"/>
</dbReference>
<dbReference type="InterPro" id="IPR035979">
    <property type="entry name" value="RBD_domain_sf"/>
</dbReference>
<feature type="domain" description="RRM" evidence="7">
    <location>
        <begin position="37"/>
        <end position="114"/>
    </location>
</feature>
<keyword evidence="2" id="KW-0507">mRNA processing</keyword>
<evidence type="ECO:0000256" key="1">
    <source>
        <dbReference type="ARBA" id="ARBA00004123"/>
    </source>
</evidence>
<evidence type="ECO:0000256" key="5">
    <source>
        <dbReference type="ARBA" id="ARBA00023242"/>
    </source>
</evidence>
<dbReference type="PROSITE" id="PS50102">
    <property type="entry name" value="RRM"/>
    <property type="match status" value="1"/>
</dbReference>
<dbReference type="EMBL" id="JANJYI010000008">
    <property type="protein sequence ID" value="KAK2639832.1"/>
    <property type="molecule type" value="Genomic_DNA"/>
</dbReference>
<keyword evidence="4" id="KW-0508">mRNA splicing</keyword>
<dbReference type="PANTHER" id="PTHR48028">
    <property type="entry name" value="GLYCINE-RICH RNA-BINDING PROTEIN RZ1A"/>
    <property type="match status" value="1"/>
</dbReference>
<protein>
    <recommendedName>
        <fullName evidence="7">RRM domain-containing protein</fullName>
    </recommendedName>
</protein>
<dbReference type="SMART" id="SM00360">
    <property type="entry name" value="RRM"/>
    <property type="match status" value="1"/>
</dbReference>
<dbReference type="PANTHER" id="PTHR48028:SF4">
    <property type="entry name" value="SC35-LIKE SPLICING FACTOR"/>
    <property type="match status" value="1"/>
</dbReference>
<name>A0AAD9TPI4_9ROSI</name>
<dbReference type="GO" id="GO:0005634">
    <property type="term" value="C:nucleus"/>
    <property type="evidence" value="ECO:0007669"/>
    <property type="project" value="UniProtKB-SubCell"/>
</dbReference>
<organism evidence="8 9">
    <name type="scientific">Dipteronia dyeriana</name>
    <dbReference type="NCBI Taxonomy" id="168575"/>
    <lineage>
        <taxon>Eukaryota</taxon>
        <taxon>Viridiplantae</taxon>
        <taxon>Streptophyta</taxon>
        <taxon>Embryophyta</taxon>
        <taxon>Tracheophyta</taxon>
        <taxon>Spermatophyta</taxon>
        <taxon>Magnoliopsida</taxon>
        <taxon>eudicotyledons</taxon>
        <taxon>Gunneridae</taxon>
        <taxon>Pentapetalae</taxon>
        <taxon>rosids</taxon>
        <taxon>malvids</taxon>
        <taxon>Sapindales</taxon>
        <taxon>Sapindaceae</taxon>
        <taxon>Hippocastanoideae</taxon>
        <taxon>Acereae</taxon>
        <taxon>Dipteronia</taxon>
    </lineage>
</organism>
<proteinExistence type="predicted"/>
<dbReference type="GO" id="GO:0003723">
    <property type="term" value="F:RNA binding"/>
    <property type="evidence" value="ECO:0007669"/>
    <property type="project" value="UniProtKB-UniRule"/>
</dbReference>
<dbReference type="GO" id="GO:0008380">
    <property type="term" value="P:RNA splicing"/>
    <property type="evidence" value="ECO:0007669"/>
    <property type="project" value="UniProtKB-KW"/>
</dbReference>
<reference evidence="8" key="1">
    <citation type="journal article" date="2023" name="Plant J.">
        <title>Genome sequences and population genomics provide insights into the demographic history, inbreeding, and mutation load of two 'living fossil' tree species of Dipteronia.</title>
        <authorList>
            <person name="Feng Y."/>
            <person name="Comes H.P."/>
            <person name="Chen J."/>
            <person name="Zhu S."/>
            <person name="Lu R."/>
            <person name="Zhang X."/>
            <person name="Li P."/>
            <person name="Qiu J."/>
            <person name="Olsen K.M."/>
            <person name="Qiu Y."/>
        </authorList>
    </citation>
    <scope>NUCLEOTIDE SEQUENCE</scope>
    <source>
        <strain evidence="8">KIB01</strain>
    </source>
</reference>
<comment type="subcellular location">
    <subcellularLocation>
        <location evidence="1">Nucleus</location>
    </subcellularLocation>
</comment>
<dbReference type="Proteomes" id="UP001280121">
    <property type="component" value="Unassembled WGS sequence"/>
</dbReference>
<dbReference type="AlphaFoldDB" id="A0AAD9TPI4"/>
<dbReference type="GO" id="GO:0006397">
    <property type="term" value="P:mRNA processing"/>
    <property type="evidence" value="ECO:0007669"/>
    <property type="project" value="UniProtKB-KW"/>
</dbReference>
<dbReference type="Pfam" id="PF00076">
    <property type="entry name" value="RRM_1"/>
    <property type="match status" value="1"/>
</dbReference>
<evidence type="ECO:0000256" key="2">
    <source>
        <dbReference type="ARBA" id="ARBA00022664"/>
    </source>
</evidence>
<sequence length="204" mass="23325">MRENFRVRVSNLWGQGKDKQPGFHQKGVGRDFREELVSVFIGNLNPIIDSMGLWSIFKIFGKVRDVYLSSTKSANQSCFAFIRFETREEADKVAQKMNGIHVYGWPIVAKVATYDWNKRRTNARPVYGKVKLNEEQIRGGGKNGGYEKAYQDTRAYSQEGRSYAEAVKVETHRASGVRNVQGNSRRSCLGLFHWRVRNGCPNVL</sequence>
<evidence type="ECO:0000256" key="3">
    <source>
        <dbReference type="ARBA" id="ARBA00022884"/>
    </source>
</evidence>
<evidence type="ECO:0000313" key="9">
    <source>
        <dbReference type="Proteomes" id="UP001280121"/>
    </source>
</evidence>
<dbReference type="Gene3D" id="3.30.70.330">
    <property type="match status" value="1"/>
</dbReference>
<accession>A0AAD9TPI4</accession>